<dbReference type="SUPFAM" id="SSF111384">
    <property type="entry name" value="OmpH-like"/>
    <property type="match status" value="1"/>
</dbReference>
<organism evidence="3 4">
    <name type="scientific">Candidatus Segetimicrobium genomatis</name>
    <dbReference type="NCBI Taxonomy" id="2569760"/>
    <lineage>
        <taxon>Bacteria</taxon>
        <taxon>Bacillati</taxon>
        <taxon>Candidatus Sysuimicrobiota</taxon>
        <taxon>Candidatus Sysuimicrobiia</taxon>
        <taxon>Candidatus Sysuimicrobiales</taxon>
        <taxon>Candidatus Segetimicrobiaceae</taxon>
        <taxon>Candidatus Segetimicrobium</taxon>
    </lineage>
</organism>
<dbReference type="InterPro" id="IPR005632">
    <property type="entry name" value="Chaperone_Skp"/>
</dbReference>
<keyword evidence="2" id="KW-0732">Signal</keyword>
<dbReference type="Pfam" id="PF03938">
    <property type="entry name" value="OmpH"/>
    <property type="match status" value="1"/>
</dbReference>
<dbReference type="Gene3D" id="3.30.910.20">
    <property type="entry name" value="Skp domain"/>
    <property type="match status" value="1"/>
</dbReference>
<name>A0A537J5L7_9BACT</name>
<dbReference type="PANTHER" id="PTHR35089">
    <property type="entry name" value="CHAPERONE PROTEIN SKP"/>
    <property type="match status" value="1"/>
</dbReference>
<evidence type="ECO:0000256" key="2">
    <source>
        <dbReference type="ARBA" id="ARBA00022729"/>
    </source>
</evidence>
<dbReference type="Proteomes" id="UP000320048">
    <property type="component" value="Unassembled WGS sequence"/>
</dbReference>
<protein>
    <submittedName>
        <fullName evidence="3">OmpH family outer membrane protein</fullName>
    </submittedName>
</protein>
<dbReference type="SMART" id="SM00935">
    <property type="entry name" value="OmpH"/>
    <property type="match status" value="1"/>
</dbReference>
<dbReference type="AlphaFoldDB" id="A0A537J5L7"/>
<dbReference type="EMBL" id="VBAO01000343">
    <property type="protein sequence ID" value="TMI78785.1"/>
    <property type="molecule type" value="Genomic_DNA"/>
</dbReference>
<dbReference type="GO" id="GO:0005829">
    <property type="term" value="C:cytosol"/>
    <property type="evidence" value="ECO:0007669"/>
    <property type="project" value="TreeGrafter"/>
</dbReference>
<evidence type="ECO:0000256" key="1">
    <source>
        <dbReference type="ARBA" id="ARBA00009091"/>
    </source>
</evidence>
<evidence type="ECO:0000313" key="3">
    <source>
        <dbReference type="EMBL" id="TMI78785.1"/>
    </source>
</evidence>
<dbReference type="InterPro" id="IPR024930">
    <property type="entry name" value="Skp_dom_sf"/>
</dbReference>
<accession>A0A537J5L7</accession>
<dbReference type="GO" id="GO:0051082">
    <property type="term" value="F:unfolded protein binding"/>
    <property type="evidence" value="ECO:0007669"/>
    <property type="project" value="InterPro"/>
</dbReference>
<dbReference type="PANTHER" id="PTHR35089:SF1">
    <property type="entry name" value="CHAPERONE PROTEIN SKP"/>
    <property type="match status" value="1"/>
</dbReference>
<reference evidence="3 4" key="1">
    <citation type="journal article" date="2019" name="Nat. Microbiol.">
        <title>Mediterranean grassland soil C-N compound turnover is dependent on rainfall and depth, and is mediated by genomically divergent microorganisms.</title>
        <authorList>
            <person name="Diamond S."/>
            <person name="Andeer P.F."/>
            <person name="Li Z."/>
            <person name="Crits-Christoph A."/>
            <person name="Burstein D."/>
            <person name="Anantharaman K."/>
            <person name="Lane K.R."/>
            <person name="Thomas B.C."/>
            <person name="Pan C."/>
            <person name="Northen T.R."/>
            <person name="Banfield J.F."/>
        </authorList>
    </citation>
    <scope>NUCLEOTIDE SEQUENCE [LARGE SCALE GENOMIC DNA]</scope>
    <source>
        <strain evidence="3">NP_7</strain>
    </source>
</reference>
<comment type="similarity">
    <text evidence="1">Belongs to the Skp family.</text>
</comment>
<dbReference type="GO" id="GO:0050821">
    <property type="term" value="P:protein stabilization"/>
    <property type="evidence" value="ECO:0007669"/>
    <property type="project" value="TreeGrafter"/>
</dbReference>
<proteinExistence type="inferred from homology"/>
<gene>
    <name evidence="3" type="ORF">E6H04_11795</name>
</gene>
<sequence length="149" mass="16017">MRWNAKAVGITAAVIVVVAAIGFVVARSGPALGQSLTIGYVDMARAIEAHPRKASAEAALKDYAQAQIADAQQRMKAMTPPQREEVQRQVNQQLLKKRQELIGGLEKDIRAAIEKVAKGQGITIVLSREVVLYGGVDLTDQVVKTISGK</sequence>
<comment type="caution">
    <text evidence="3">The sequence shown here is derived from an EMBL/GenBank/DDBJ whole genome shotgun (WGS) entry which is preliminary data.</text>
</comment>
<evidence type="ECO:0000313" key="4">
    <source>
        <dbReference type="Proteomes" id="UP000320048"/>
    </source>
</evidence>